<accession>A0AAV8UZ95</accession>
<keyword evidence="4" id="KW-1185">Reference proteome</keyword>
<gene>
    <name evidence="3" type="ORF">NDN08_002835</name>
</gene>
<dbReference type="EMBL" id="JAMWBK010000003">
    <property type="protein sequence ID" value="KAJ8906342.1"/>
    <property type="molecule type" value="Genomic_DNA"/>
</dbReference>
<evidence type="ECO:0000313" key="3">
    <source>
        <dbReference type="EMBL" id="KAJ8906342.1"/>
    </source>
</evidence>
<evidence type="ECO:0000259" key="2">
    <source>
        <dbReference type="PROSITE" id="PS50234"/>
    </source>
</evidence>
<dbReference type="SMART" id="SM00327">
    <property type="entry name" value="VWA"/>
    <property type="match status" value="1"/>
</dbReference>
<evidence type="ECO:0000259" key="1">
    <source>
        <dbReference type="PROSITE" id="PS50181"/>
    </source>
</evidence>
<dbReference type="InterPro" id="IPR036047">
    <property type="entry name" value="F-box-like_dom_sf"/>
</dbReference>
<dbReference type="AlphaFoldDB" id="A0AAV8UZ95"/>
<dbReference type="SMART" id="SM00256">
    <property type="entry name" value="FBOX"/>
    <property type="match status" value="1"/>
</dbReference>
<evidence type="ECO:0008006" key="5">
    <source>
        <dbReference type="Google" id="ProtNLM"/>
    </source>
</evidence>
<dbReference type="PANTHER" id="PTHR24020">
    <property type="entry name" value="COLLAGEN ALPHA"/>
    <property type="match status" value="1"/>
</dbReference>
<feature type="domain" description="VWFA" evidence="2">
    <location>
        <begin position="154"/>
        <end position="303"/>
    </location>
</feature>
<organism evidence="3 4">
    <name type="scientific">Rhodosorus marinus</name>
    <dbReference type="NCBI Taxonomy" id="101924"/>
    <lineage>
        <taxon>Eukaryota</taxon>
        <taxon>Rhodophyta</taxon>
        <taxon>Stylonematophyceae</taxon>
        <taxon>Stylonematales</taxon>
        <taxon>Stylonemataceae</taxon>
        <taxon>Rhodosorus</taxon>
    </lineage>
</organism>
<evidence type="ECO:0000313" key="4">
    <source>
        <dbReference type="Proteomes" id="UP001157974"/>
    </source>
</evidence>
<dbReference type="Proteomes" id="UP001157974">
    <property type="component" value="Unassembled WGS sequence"/>
</dbReference>
<dbReference type="PRINTS" id="PR00453">
    <property type="entry name" value="VWFADOMAIN"/>
</dbReference>
<dbReference type="Gene3D" id="1.20.1280.50">
    <property type="match status" value="1"/>
</dbReference>
<dbReference type="PROSITE" id="PS50181">
    <property type="entry name" value="FBOX"/>
    <property type="match status" value="1"/>
</dbReference>
<dbReference type="CDD" id="cd00198">
    <property type="entry name" value="vWFA"/>
    <property type="match status" value="1"/>
</dbReference>
<feature type="domain" description="F-box" evidence="1">
    <location>
        <begin position="15"/>
        <end position="62"/>
    </location>
</feature>
<dbReference type="InterPro" id="IPR002035">
    <property type="entry name" value="VWF_A"/>
</dbReference>
<dbReference type="Gene3D" id="3.40.50.410">
    <property type="entry name" value="von Willebrand factor, type A domain"/>
    <property type="match status" value="1"/>
</dbReference>
<dbReference type="InterPro" id="IPR036465">
    <property type="entry name" value="vWFA_dom_sf"/>
</dbReference>
<dbReference type="SUPFAM" id="SSF53300">
    <property type="entry name" value="vWA-like"/>
    <property type="match status" value="1"/>
</dbReference>
<proteinExistence type="predicted"/>
<dbReference type="Pfam" id="PF00092">
    <property type="entry name" value="VWA"/>
    <property type="match status" value="1"/>
</dbReference>
<protein>
    <recommendedName>
        <fullName evidence="5">VWFA domain-containing protein</fullName>
    </recommendedName>
</protein>
<dbReference type="InterPro" id="IPR001810">
    <property type="entry name" value="F-box_dom"/>
</dbReference>
<reference evidence="3 4" key="1">
    <citation type="journal article" date="2023" name="Nat. Commun.">
        <title>Origin of minicircular mitochondrial genomes in red algae.</title>
        <authorList>
            <person name="Lee Y."/>
            <person name="Cho C.H."/>
            <person name="Lee Y.M."/>
            <person name="Park S.I."/>
            <person name="Yang J.H."/>
            <person name="West J.A."/>
            <person name="Bhattacharya D."/>
            <person name="Yoon H.S."/>
        </authorList>
    </citation>
    <scope>NUCLEOTIDE SEQUENCE [LARGE SCALE GENOMIC DNA]</scope>
    <source>
        <strain evidence="3 4">CCMP1338</strain>
        <tissue evidence="3">Whole cell</tissue>
    </source>
</reference>
<name>A0AAV8UZ95_9RHOD</name>
<sequence length="338" mass="37602">MALEREQESGKKNDVIEMDMLPNEIINICLAELTARDLLHMEMINHRLRELVLKNNNLWKDKVKVRWGMQANNSLLEASADLAGGWKNLYAQKHVSEKKNKPWVVPSNPEIEAILELVRGDSSRDRVGSPISLSPTSSVMSEMAPARGLKRGLTVVLLLDGSSSVTREDFDAMKSFTRKLIDNLRERRPDSAVGLIQFNQSPRTIIPICHISEDIPERVDKMQQLMGSTDIAAPIKTAHELLTEDGNFGGDAVVLLLSDGQTSTSELEASQREARSAAELMGVRLFAFGVGRDVDEMGLNRIAASTRIECEQLLDGTIIPERPGGAYLTLRRMERSML</sequence>
<comment type="caution">
    <text evidence="3">The sequence shown here is derived from an EMBL/GenBank/DDBJ whole genome shotgun (WGS) entry which is preliminary data.</text>
</comment>
<dbReference type="PROSITE" id="PS50234">
    <property type="entry name" value="VWFA"/>
    <property type="match status" value="1"/>
</dbReference>
<dbReference type="SUPFAM" id="SSF81383">
    <property type="entry name" value="F-box domain"/>
    <property type="match status" value="1"/>
</dbReference>
<dbReference type="InterPro" id="IPR050525">
    <property type="entry name" value="ECM_Assembly_Org"/>
</dbReference>